<dbReference type="InterPro" id="IPR036909">
    <property type="entry name" value="Cyt_c-like_dom_sf"/>
</dbReference>
<accession>A0A517ZKQ1</accession>
<keyword evidence="2" id="KW-0732">Signal</keyword>
<feature type="chain" id="PRO_5021971134" evidence="2">
    <location>
        <begin position="21"/>
        <end position="990"/>
    </location>
</feature>
<gene>
    <name evidence="6" type="ORF">Mal52_14740</name>
</gene>
<name>A0A517ZKQ1_9PLAN</name>
<dbReference type="Pfam" id="PF07635">
    <property type="entry name" value="PSCyt1"/>
    <property type="match status" value="2"/>
</dbReference>
<dbReference type="Pfam" id="PF07587">
    <property type="entry name" value="PSD1"/>
    <property type="match status" value="1"/>
</dbReference>
<evidence type="ECO:0000256" key="2">
    <source>
        <dbReference type="SAM" id="SignalP"/>
    </source>
</evidence>
<dbReference type="InterPro" id="IPR011429">
    <property type="entry name" value="Cyt_c_Planctomycete-type"/>
</dbReference>
<feature type="compositionally biased region" description="Polar residues" evidence="1">
    <location>
        <begin position="783"/>
        <end position="793"/>
    </location>
</feature>
<feature type="region of interest" description="Disordered" evidence="1">
    <location>
        <begin position="774"/>
        <end position="795"/>
    </location>
</feature>
<feature type="domain" description="Cytochrome C Planctomycete-type" evidence="5">
    <location>
        <begin position="42"/>
        <end position="95"/>
    </location>
</feature>
<evidence type="ECO:0000256" key="1">
    <source>
        <dbReference type="SAM" id="MobiDB-lite"/>
    </source>
</evidence>
<evidence type="ECO:0000259" key="3">
    <source>
        <dbReference type="Pfam" id="PF07583"/>
    </source>
</evidence>
<feature type="domain" description="DUF1549" evidence="3">
    <location>
        <begin position="276"/>
        <end position="495"/>
    </location>
</feature>
<dbReference type="PANTHER" id="PTHR35889:SF3">
    <property type="entry name" value="F-BOX DOMAIN-CONTAINING PROTEIN"/>
    <property type="match status" value="1"/>
</dbReference>
<reference evidence="6 7" key="1">
    <citation type="submission" date="2019-02" db="EMBL/GenBank/DDBJ databases">
        <title>Deep-cultivation of Planctomycetes and their phenomic and genomic characterization uncovers novel biology.</title>
        <authorList>
            <person name="Wiegand S."/>
            <person name="Jogler M."/>
            <person name="Boedeker C."/>
            <person name="Pinto D."/>
            <person name="Vollmers J."/>
            <person name="Rivas-Marin E."/>
            <person name="Kohn T."/>
            <person name="Peeters S.H."/>
            <person name="Heuer A."/>
            <person name="Rast P."/>
            <person name="Oberbeckmann S."/>
            <person name="Bunk B."/>
            <person name="Jeske O."/>
            <person name="Meyerdierks A."/>
            <person name="Storesund J.E."/>
            <person name="Kallscheuer N."/>
            <person name="Luecker S."/>
            <person name="Lage O.M."/>
            <person name="Pohl T."/>
            <person name="Merkel B.J."/>
            <person name="Hornburger P."/>
            <person name="Mueller R.-W."/>
            <person name="Bruemmer F."/>
            <person name="Labrenz M."/>
            <person name="Spormann A.M."/>
            <person name="Op den Camp H."/>
            <person name="Overmann J."/>
            <person name="Amann R."/>
            <person name="Jetten M.S.M."/>
            <person name="Mascher T."/>
            <person name="Medema M.H."/>
            <person name="Devos D.P."/>
            <person name="Kaster A.-K."/>
            <person name="Ovreas L."/>
            <person name="Rohde M."/>
            <person name="Galperin M.Y."/>
            <person name="Jogler C."/>
        </authorList>
    </citation>
    <scope>NUCLEOTIDE SEQUENCE [LARGE SCALE GENOMIC DNA]</scope>
    <source>
        <strain evidence="6 7">Mal52</strain>
    </source>
</reference>
<evidence type="ECO:0000313" key="7">
    <source>
        <dbReference type="Proteomes" id="UP000319383"/>
    </source>
</evidence>
<evidence type="ECO:0000259" key="4">
    <source>
        <dbReference type="Pfam" id="PF07587"/>
    </source>
</evidence>
<dbReference type="PANTHER" id="PTHR35889">
    <property type="entry name" value="CYCLOINULO-OLIGOSACCHARIDE FRUCTANOTRANSFERASE-RELATED"/>
    <property type="match status" value="1"/>
</dbReference>
<dbReference type="KEGG" id="sdyn:Mal52_14740"/>
<dbReference type="GO" id="GO:0020037">
    <property type="term" value="F:heme binding"/>
    <property type="evidence" value="ECO:0007669"/>
    <property type="project" value="InterPro"/>
</dbReference>
<dbReference type="InterPro" id="IPR011444">
    <property type="entry name" value="DUF1549"/>
</dbReference>
<keyword evidence="7" id="KW-1185">Reference proteome</keyword>
<protein>
    <submittedName>
        <fullName evidence="6">Planctomycete cytochrome C</fullName>
    </submittedName>
</protein>
<dbReference type="SUPFAM" id="SSF46626">
    <property type="entry name" value="Cytochrome c"/>
    <property type="match status" value="1"/>
</dbReference>
<organism evidence="6 7">
    <name type="scientific">Symmachiella dynata</name>
    <dbReference type="NCBI Taxonomy" id="2527995"/>
    <lineage>
        <taxon>Bacteria</taxon>
        <taxon>Pseudomonadati</taxon>
        <taxon>Planctomycetota</taxon>
        <taxon>Planctomycetia</taxon>
        <taxon>Planctomycetales</taxon>
        <taxon>Planctomycetaceae</taxon>
        <taxon>Symmachiella</taxon>
    </lineage>
</organism>
<feature type="signal peptide" evidence="2">
    <location>
        <begin position="1"/>
        <end position="20"/>
    </location>
</feature>
<proteinExistence type="predicted"/>
<sequence precursor="true">MTKYLVIVIAAIINANGAIASAEVVEQPVFEKDVLPIFTRYCFNCHGKSSPQLGLDLRSARLTMRGSQNGAVLVKGSLEESLLWKKVSTREMPPEIFKLRLSDDEIETVRRWIETGAASEESTELPEDVQQHFARFEKEIQPILTERCSACHGEDEPDAALDLTSLESLVRGSNSGPVIVEGFSEKSILIRKVASHAMPPPDSDDPLTAAEIQTITRWIDNGRFADFVDVKPRPNQSADSAEAPTISDEDRQFWAFQKPIAAPLPEVKDKQRVRTPIDQFILAKLESRGLTFSPDASKLTLLRRACFDLTGLPPTPAQTREFLDDERPDAYEHLIDRLLASPHYGERWGRHWLDVVGYVDTAGKDFNPTKATLSDGYWRYRDYVVNATNQDTPWDRFLVQQIAGDELVDWRNAEKYSPEILELLTATGYLRNVLDATDEDISNLPFDRYEALFMLMERVSSSTLGMTLACARCHDHKFDPIPQADYYRFLSLFTSAYNPTEWLPPKKRHLYDVSKTEQAEIERKKKEANATLSTLKKQLKELRAPYRDRLREEKLNQIPEADRAEVEAALATAAKKRDKNQKALASKYEKTVSVTDAQVDAALSEADRMARDTLQEQIREGQAVLDTLRIEKIQALWDVGEAPTIRLLHRGDVEFAGPIVSPGFLTVLSEPGKSTAVPSTAAVGKTTGLRLAFAEWLTSPDHPLTARVIVNRLWQHHFGKGIVATPGNFGISGARPTHPELLDWLAVEFMRQGWSAKRFHKMMMTSTVYRQMSKREVEENDEQGSQIAGQPSPTEIDRDNRLLWRMNLRRLDAEALRDSVIAVSGQGDYTLGGPPVLLKAASSGLQTVAADKRRSVYLIARRTNPLTFLRVFDFPIIDVNCTRRSESATPLQSLTMINSEFLTSSADHLAQRVEETVGSDAPLAQKIEKAYWFALSRSPSHSEVEAAQEHLQHLNQLYETSGAAPEDMTKKSFAQFVHMLLCSNEFLYID</sequence>
<dbReference type="AlphaFoldDB" id="A0A517ZKQ1"/>
<feature type="domain" description="Cytochrome C Planctomycete-type" evidence="5">
    <location>
        <begin position="148"/>
        <end position="202"/>
    </location>
</feature>
<feature type="domain" description="DUF1553" evidence="4">
    <location>
        <begin position="690"/>
        <end position="950"/>
    </location>
</feature>
<dbReference type="EMBL" id="CP036276">
    <property type="protein sequence ID" value="QDU43003.1"/>
    <property type="molecule type" value="Genomic_DNA"/>
</dbReference>
<dbReference type="GO" id="GO:0009055">
    <property type="term" value="F:electron transfer activity"/>
    <property type="evidence" value="ECO:0007669"/>
    <property type="project" value="InterPro"/>
</dbReference>
<dbReference type="InterPro" id="IPR022655">
    <property type="entry name" value="DUF1553"/>
</dbReference>
<dbReference type="Pfam" id="PF07583">
    <property type="entry name" value="PSCyt2"/>
    <property type="match status" value="1"/>
</dbReference>
<evidence type="ECO:0000259" key="5">
    <source>
        <dbReference type="Pfam" id="PF07635"/>
    </source>
</evidence>
<evidence type="ECO:0000313" key="6">
    <source>
        <dbReference type="EMBL" id="QDU43003.1"/>
    </source>
</evidence>
<dbReference type="Proteomes" id="UP000319383">
    <property type="component" value="Chromosome"/>
</dbReference>